<dbReference type="RefSeq" id="WP_231734182.1">
    <property type="nucleotide sequence ID" value="NZ_CP036316.1"/>
</dbReference>
<keyword evidence="5" id="KW-1185">Reference proteome</keyword>
<dbReference type="Gene3D" id="3.40.630.30">
    <property type="match status" value="1"/>
</dbReference>
<dbReference type="PROSITE" id="PS51186">
    <property type="entry name" value="GNAT"/>
    <property type="match status" value="1"/>
</dbReference>
<dbReference type="AlphaFoldDB" id="A0A517T6A7"/>
<gene>
    <name evidence="4" type="ORF">V22_11430</name>
</gene>
<evidence type="ECO:0000256" key="2">
    <source>
        <dbReference type="ARBA" id="ARBA00023315"/>
    </source>
</evidence>
<proteinExistence type="predicted"/>
<protein>
    <submittedName>
        <fullName evidence="4">Ribosomal-protein-alanine N-acetyltransferase</fullName>
    </submittedName>
</protein>
<dbReference type="PANTHER" id="PTHR43420">
    <property type="entry name" value="ACETYLTRANSFERASE"/>
    <property type="match status" value="1"/>
</dbReference>
<dbReference type="InterPro" id="IPR016181">
    <property type="entry name" value="Acyl_CoA_acyltransferase"/>
</dbReference>
<evidence type="ECO:0000313" key="5">
    <source>
        <dbReference type="Proteomes" id="UP000319976"/>
    </source>
</evidence>
<dbReference type="CDD" id="cd04301">
    <property type="entry name" value="NAT_SF"/>
    <property type="match status" value="1"/>
</dbReference>
<feature type="domain" description="N-acetyltransferase" evidence="3">
    <location>
        <begin position="43"/>
        <end position="189"/>
    </location>
</feature>
<accession>A0A517T6A7</accession>
<dbReference type="KEGG" id="chya:V22_11430"/>
<dbReference type="InterPro" id="IPR050680">
    <property type="entry name" value="YpeA/RimI_acetyltransf"/>
</dbReference>
<keyword evidence="2" id="KW-0012">Acyltransferase</keyword>
<evidence type="ECO:0000259" key="3">
    <source>
        <dbReference type="PROSITE" id="PS51186"/>
    </source>
</evidence>
<dbReference type="PANTHER" id="PTHR43420:SF44">
    <property type="entry name" value="ACETYLTRANSFERASE YPEA"/>
    <property type="match status" value="1"/>
</dbReference>
<dbReference type="SUPFAM" id="SSF55729">
    <property type="entry name" value="Acyl-CoA N-acyltransferases (Nat)"/>
    <property type="match status" value="1"/>
</dbReference>
<dbReference type="InterPro" id="IPR000182">
    <property type="entry name" value="GNAT_dom"/>
</dbReference>
<reference evidence="4 5" key="1">
    <citation type="submission" date="2019-02" db="EMBL/GenBank/DDBJ databases">
        <title>Deep-cultivation of Planctomycetes and their phenomic and genomic characterization uncovers novel biology.</title>
        <authorList>
            <person name="Wiegand S."/>
            <person name="Jogler M."/>
            <person name="Boedeker C."/>
            <person name="Pinto D."/>
            <person name="Vollmers J."/>
            <person name="Rivas-Marin E."/>
            <person name="Kohn T."/>
            <person name="Peeters S.H."/>
            <person name="Heuer A."/>
            <person name="Rast P."/>
            <person name="Oberbeckmann S."/>
            <person name="Bunk B."/>
            <person name="Jeske O."/>
            <person name="Meyerdierks A."/>
            <person name="Storesund J.E."/>
            <person name="Kallscheuer N."/>
            <person name="Luecker S."/>
            <person name="Lage O.M."/>
            <person name="Pohl T."/>
            <person name="Merkel B.J."/>
            <person name="Hornburger P."/>
            <person name="Mueller R.-W."/>
            <person name="Bruemmer F."/>
            <person name="Labrenz M."/>
            <person name="Spormann A.M."/>
            <person name="Op den Camp H."/>
            <person name="Overmann J."/>
            <person name="Amann R."/>
            <person name="Jetten M.S.M."/>
            <person name="Mascher T."/>
            <person name="Medema M.H."/>
            <person name="Devos D.P."/>
            <person name="Kaster A.-K."/>
            <person name="Ovreas L."/>
            <person name="Rohde M."/>
            <person name="Galperin M.Y."/>
            <person name="Jogler C."/>
        </authorList>
    </citation>
    <scope>NUCLEOTIDE SEQUENCE [LARGE SCALE GENOMIC DNA]</scope>
    <source>
        <strain evidence="4 5">V22</strain>
    </source>
</reference>
<sequence>MKYLRRYRMEIRCEPVSPRQWQLPDGYRWVPWELRWLHRHATVKYQSFQREIDRQLFTCFDSFRGCFQLMTDITSQSNFIPETTWLIERESSVDAIPPDCGTIQGMRSSRSLGAIQNVGVVPEVRGLGFGKALVYRSLDGFHQRGFKRVYLEVTAENHAAVSLYHSVGFRITRTMYKAAREDVYAESLS</sequence>
<name>A0A517T6A7_9PLAN</name>
<keyword evidence="1 4" id="KW-0808">Transferase</keyword>
<dbReference type="Pfam" id="PF00583">
    <property type="entry name" value="Acetyltransf_1"/>
    <property type="match status" value="1"/>
</dbReference>
<dbReference type="GO" id="GO:0016747">
    <property type="term" value="F:acyltransferase activity, transferring groups other than amino-acyl groups"/>
    <property type="evidence" value="ECO:0007669"/>
    <property type="project" value="InterPro"/>
</dbReference>
<evidence type="ECO:0000256" key="1">
    <source>
        <dbReference type="ARBA" id="ARBA00022679"/>
    </source>
</evidence>
<evidence type="ECO:0000313" key="4">
    <source>
        <dbReference type="EMBL" id="QDT63915.1"/>
    </source>
</evidence>
<dbReference type="Proteomes" id="UP000319976">
    <property type="component" value="Chromosome"/>
</dbReference>
<organism evidence="4 5">
    <name type="scientific">Calycomorphotria hydatis</name>
    <dbReference type="NCBI Taxonomy" id="2528027"/>
    <lineage>
        <taxon>Bacteria</taxon>
        <taxon>Pseudomonadati</taxon>
        <taxon>Planctomycetota</taxon>
        <taxon>Planctomycetia</taxon>
        <taxon>Planctomycetales</taxon>
        <taxon>Planctomycetaceae</taxon>
        <taxon>Calycomorphotria</taxon>
    </lineage>
</organism>
<dbReference type="EMBL" id="CP036316">
    <property type="protein sequence ID" value="QDT63915.1"/>
    <property type="molecule type" value="Genomic_DNA"/>
</dbReference>